<keyword evidence="2" id="KW-0812">Transmembrane</keyword>
<dbReference type="Gene3D" id="3.90.550.20">
    <property type="match status" value="1"/>
</dbReference>
<dbReference type="Proteomes" id="UP001530377">
    <property type="component" value="Unassembled WGS sequence"/>
</dbReference>
<keyword evidence="2" id="KW-0472">Membrane</keyword>
<dbReference type="Pfam" id="PF04488">
    <property type="entry name" value="Gly_transf_sug"/>
    <property type="match status" value="1"/>
</dbReference>
<dbReference type="InterPro" id="IPR029044">
    <property type="entry name" value="Nucleotide-diphossugar_trans"/>
</dbReference>
<dbReference type="GO" id="GO:0016020">
    <property type="term" value="C:membrane"/>
    <property type="evidence" value="ECO:0007669"/>
    <property type="project" value="GOC"/>
</dbReference>
<keyword evidence="1" id="KW-0808">Transferase</keyword>
<comment type="caution">
    <text evidence="3">The sequence shown here is derived from an EMBL/GenBank/DDBJ whole genome shotgun (WGS) entry which is preliminary data.</text>
</comment>
<proteinExistence type="predicted"/>
<keyword evidence="4" id="KW-1185">Reference proteome</keyword>
<reference evidence="3 4" key="1">
    <citation type="submission" date="2024-10" db="EMBL/GenBank/DDBJ databases">
        <title>Updated reference genomes for cyclostephanoid diatoms.</title>
        <authorList>
            <person name="Roberts W.R."/>
            <person name="Alverson A.J."/>
        </authorList>
    </citation>
    <scope>NUCLEOTIDE SEQUENCE [LARGE SCALE GENOMIC DNA]</scope>
    <source>
        <strain evidence="3 4">AJA228-03</strain>
    </source>
</reference>
<dbReference type="GO" id="GO:0016740">
    <property type="term" value="F:transferase activity"/>
    <property type="evidence" value="ECO:0007669"/>
    <property type="project" value="UniProtKB-KW"/>
</dbReference>
<evidence type="ECO:0000313" key="3">
    <source>
        <dbReference type="EMBL" id="KAL3809665.1"/>
    </source>
</evidence>
<sequence>MNNDKMAIVRRTSMLKSEPNLNDARPSDAFPGKYTRSISGIADLAAQRRRRLVFFCRPRPTSLGESPRRLFDRLKSHIKQRNPLHMGIFGILLLVISYHYVVLLVGPRGSIKGGDLGNMWDQFVRDYTRYETISKWREEVRSELHIPIIYKELEGALLEPWFYPLDVIIKTRPNSAVVEMLLREKRRVRKLGSLVRSANSTTEMCSRDQNLMVDIPTTVLQLHPLYEQPVLPPYWIARSDLIDLDFIAIHKSDVNIFSPQAVTNCKDMAPRNKKISDLHCLAFNIGGMQLGDSVALLKSRPQVDNIFSMMGQPRMYPPQDKLGGGNCNSKVGYAVFSNVPTPNDQLRKTSAISSHVTTIFAAFPPNHLGSICIPPFDHSVGISPYNEANKELSFQSTFVNNLLTEIESKDFKSTSSVWGLATLTCDLALGSDETLPNCCDRVSVSLLDSIDSGDILRYLRDEQVHQKDNEQRHYLIFTSSKSTEDEIGDPYQSNMVSVKIKELTNEHKFHRHHKESIQMELRKIYRCEPGWFCNRCLQSSRYGSFSNCAFTCGECVVAAICSGENTKSTRVNIEVEVTRLARSRSISDENLSDAARQNRIPRIIHQTFFEEITMEKYPQLLRLQNTWIASGWQYRFYTDDTARQFIETNYPPRFVSVFDALLPGAYKADFFRYLVLFQEGGIYADVDVMLNTNLDTFLTPDLAFFVPLDAVGSFADNKFCLWNGLIGSAPAHPALANVIEWMVNLVSSRADMYDMERTVCKFSGVDKIENWKIRVEPGLMLSGPCALGLAVNNAVGNEPLFKFTPGLMAKEGYNRLNVQGLDSDTIGNVMILSVDKNDLGAFRFNDPERNVMIASTDLPSLSKAPLSYESSSQNLRSKSMLKKSKPHYSISTAGHQLWGTHDVYADDVVEDVIVSLAVSYK</sequence>
<dbReference type="GO" id="GO:0006673">
    <property type="term" value="P:inositol phosphoceramide metabolic process"/>
    <property type="evidence" value="ECO:0007669"/>
    <property type="project" value="UniProtKB-ARBA"/>
</dbReference>
<evidence type="ECO:0008006" key="5">
    <source>
        <dbReference type="Google" id="ProtNLM"/>
    </source>
</evidence>
<dbReference type="AlphaFoldDB" id="A0ABD3R9I7"/>
<protein>
    <recommendedName>
        <fullName evidence="5">Glycosyltransferase family 32 protein</fullName>
    </recommendedName>
</protein>
<dbReference type="GO" id="GO:0006688">
    <property type="term" value="P:glycosphingolipid biosynthetic process"/>
    <property type="evidence" value="ECO:0007669"/>
    <property type="project" value="UniProtKB-ARBA"/>
</dbReference>
<dbReference type="InterPro" id="IPR007577">
    <property type="entry name" value="GlycoTrfase_DXD_sugar-bd_CS"/>
</dbReference>
<evidence type="ECO:0000256" key="1">
    <source>
        <dbReference type="ARBA" id="ARBA00022679"/>
    </source>
</evidence>
<dbReference type="PANTHER" id="PTHR32385">
    <property type="entry name" value="MANNOSYL PHOSPHORYLINOSITOL CERAMIDE SYNTHASE"/>
    <property type="match status" value="1"/>
</dbReference>
<feature type="transmembrane region" description="Helical" evidence="2">
    <location>
        <begin position="83"/>
        <end position="101"/>
    </location>
</feature>
<dbReference type="EMBL" id="JALLPB020000386">
    <property type="protein sequence ID" value="KAL3809665.1"/>
    <property type="molecule type" value="Genomic_DNA"/>
</dbReference>
<name>A0ABD3R9I7_9STRA</name>
<dbReference type="InterPro" id="IPR051706">
    <property type="entry name" value="Glycosyltransferase_domain"/>
</dbReference>
<evidence type="ECO:0000313" key="4">
    <source>
        <dbReference type="Proteomes" id="UP001530377"/>
    </source>
</evidence>
<keyword evidence="2" id="KW-1133">Transmembrane helix</keyword>
<evidence type="ECO:0000256" key="2">
    <source>
        <dbReference type="SAM" id="Phobius"/>
    </source>
</evidence>
<dbReference type="SUPFAM" id="SSF53448">
    <property type="entry name" value="Nucleotide-diphospho-sugar transferases"/>
    <property type="match status" value="1"/>
</dbReference>
<organism evidence="3 4">
    <name type="scientific">Cyclostephanos tholiformis</name>
    <dbReference type="NCBI Taxonomy" id="382380"/>
    <lineage>
        <taxon>Eukaryota</taxon>
        <taxon>Sar</taxon>
        <taxon>Stramenopiles</taxon>
        <taxon>Ochrophyta</taxon>
        <taxon>Bacillariophyta</taxon>
        <taxon>Coscinodiscophyceae</taxon>
        <taxon>Thalassiosirophycidae</taxon>
        <taxon>Stephanodiscales</taxon>
        <taxon>Stephanodiscaceae</taxon>
        <taxon>Cyclostephanos</taxon>
    </lineage>
</organism>
<accession>A0ABD3R9I7</accession>
<dbReference type="PANTHER" id="PTHR32385:SF15">
    <property type="entry name" value="INOSITOL PHOSPHOCERAMIDE MANNOSYLTRANSFERASE 1"/>
    <property type="match status" value="1"/>
</dbReference>
<gene>
    <name evidence="3" type="ORF">ACHAXA_004216</name>
</gene>